<keyword evidence="7 8" id="KW-0472">Membrane</keyword>
<dbReference type="Proteomes" id="UP000226592">
    <property type="component" value="Unassembled WGS sequence"/>
</dbReference>
<feature type="transmembrane region" description="Helical" evidence="8">
    <location>
        <begin position="29"/>
        <end position="47"/>
    </location>
</feature>
<evidence type="ECO:0000256" key="6">
    <source>
        <dbReference type="ARBA" id="ARBA00022989"/>
    </source>
</evidence>
<feature type="transmembrane region" description="Helical" evidence="8">
    <location>
        <begin position="156"/>
        <end position="178"/>
    </location>
</feature>
<dbReference type="GO" id="GO:0008233">
    <property type="term" value="F:peptidase activity"/>
    <property type="evidence" value="ECO:0007669"/>
    <property type="project" value="UniProtKB-KW"/>
</dbReference>
<evidence type="ECO:0000256" key="2">
    <source>
        <dbReference type="ARBA" id="ARBA00022475"/>
    </source>
</evidence>
<evidence type="ECO:0000256" key="8">
    <source>
        <dbReference type="SAM" id="Phobius"/>
    </source>
</evidence>
<keyword evidence="2" id="KW-1003">Cell membrane</keyword>
<proteinExistence type="predicted"/>
<evidence type="ECO:0000313" key="10">
    <source>
        <dbReference type="Proteomes" id="UP000226592"/>
    </source>
</evidence>
<accession>A0A2D6M1P7</accession>
<dbReference type="EMBL" id="NZBU01000011">
    <property type="protein sequence ID" value="MAG22344.1"/>
    <property type="molecule type" value="Genomic_DNA"/>
</dbReference>
<keyword evidence="6 8" id="KW-1133">Transmembrane helix</keyword>
<dbReference type="AlphaFoldDB" id="A0A2D6M1P7"/>
<evidence type="ECO:0000256" key="1">
    <source>
        <dbReference type="ARBA" id="ARBA00004651"/>
    </source>
</evidence>
<protein>
    <recommendedName>
        <fullName evidence="11">Exosortase/archaeosortase family protein</fullName>
    </recommendedName>
</protein>
<dbReference type="InterPro" id="IPR019127">
    <property type="entry name" value="Exosortase"/>
</dbReference>
<comment type="caution">
    <text evidence="9">The sequence shown here is derived from an EMBL/GenBank/DDBJ whole genome shotgun (WGS) entry which is preliminary data.</text>
</comment>
<evidence type="ECO:0000313" key="9">
    <source>
        <dbReference type="EMBL" id="MAG22344.1"/>
    </source>
</evidence>
<dbReference type="GO" id="GO:0006508">
    <property type="term" value="P:proteolysis"/>
    <property type="evidence" value="ECO:0007669"/>
    <property type="project" value="UniProtKB-KW"/>
</dbReference>
<keyword evidence="5" id="KW-0378">Hydrolase</keyword>
<organism evidence="9 10">
    <name type="scientific">Candidatus Iainarchaeum sp</name>
    <dbReference type="NCBI Taxonomy" id="3101447"/>
    <lineage>
        <taxon>Archaea</taxon>
        <taxon>Candidatus Iainarchaeota</taxon>
        <taxon>Candidatus Iainarchaeia</taxon>
        <taxon>Candidatus Iainarchaeales</taxon>
        <taxon>Candidatus Iainarchaeaceae</taxon>
        <taxon>Candidatus Iainarchaeum</taxon>
    </lineage>
</organism>
<reference evidence="10" key="1">
    <citation type="submission" date="2017-09" db="EMBL/GenBank/DDBJ databases">
        <title>The Reconstruction of 2,631 Draft Metagenome-Assembled Genomes from the Global Oceans.</title>
        <authorList>
            <person name="Tully B.J."/>
            <person name="Graham E.D."/>
            <person name="Heidelberg J.F."/>
        </authorList>
    </citation>
    <scope>NUCLEOTIDE SEQUENCE [LARGE SCALE GENOMIC DNA]</scope>
</reference>
<dbReference type="GO" id="GO:0005886">
    <property type="term" value="C:plasma membrane"/>
    <property type="evidence" value="ECO:0007669"/>
    <property type="project" value="UniProtKB-SubCell"/>
</dbReference>
<evidence type="ECO:0000256" key="5">
    <source>
        <dbReference type="ARBA" id="ARBA00022801"/>
    </source>
</evidence>
<keyword evidence="3" id="KW-0645">Protease</keyword>
<evidence type="ECO:0000256" key="3">
    <source>
        <dbReference type="ARBA" id="ARBA00022670"/>
    </source>
</evidence>
<evidence type="ECO:0000256" key="7">
    <source>
        <dbReference type="ARBA" id="ARBA00023136"/>
    </source>
</evidence>
<gene>
    <name evidence="9" type="ORF">CL943_03525</name>
</gene>
<dbReference type="Pfam" id="PF09721">
    <property type="entry name" value="Exosortase_EpsH"/>
    <property type="match status" value="1"/>
</dbReference>
<name>A0A2D6M1P7_9ARCH</name>
<keyword evidence="4 8" id="KW-0812">Transmembrane</keyword>
<feature type="transmembrane region" description="Helical" evidence="8">
    <location>
        <begin position="93"/>
        <end position="112"/>
    </location>
</feature>
<dbReference type="InterPro" id="IPR026392">
    <property type="entry name" value="Exo/Archaeosortase_dom"/>
</dbReference>
<evidence type="ECO:0000256" key="4">
    <source>
        <dbReference type="ARBA" id="ARBA00022692"/>
    </source>
</evidence>
<sequence length="185" mass="20306">MPPKTQAAKPDNLFALKLDKEEARKTGRFIISFVFVYLVLSFGLGALNAEAGTQNFIANSVAGFYFGTVAMEDNPVVELESGTKIEISELCTGLTELFIITAAILASIGISVKRRVLGAIAAAAIVFSLNLFRIFATIAIIIAANDMPLIEFTHNILFRVFLFISIAAIYMTWFYWAVTKQKPNV</sequence>
<feature type="transmembrane region" description="Helical" evidence="8">
    <location>
        <begin position="119"/>
        <end position="144"/>
    </location>
</feature>
<comment type="subcellular location">
    <subcellularLocation>
        <location evidence="1">Cell membrane</location>
        <topology evidence="1">Multi-pass membrane protein</topology>
    </subcellularLocation>
</comment>
<dbReference type="NCBIfam" id="TIGR04178">
    <property type="entry name" value="exo_archaeo"/>
    <property type="match status" value="1"/>
</dbReference>
<evidence type="ECO:0008006" key="11">
    <source>
        <dbReference type="Google" id="ProtNLM"/>
    </source>
</evidence>